<reference evidence="2" key="2">
    <citation type="journal article" date="2015" name="Data Brief">
        <title>Shoot transcriptome of the giant reed, Arundo donax.</title>
        <authorList>
            <person name="Barrero R.A."/>
            <person name="Guerrero F.D."/>
            <person name="Moolhuijzen P."/>
            <person name="Goolsby J.A."/>
            <person name="Tidwell J."/>
            <person name="Bellgard S.E."/>
            <person name="Bellgard M.I."/>
        </authorList>
    </citation>
    <scope>NUCLEOTIDE SEQUENCE</scope>
    <source>
        <tissue evidence="2">Shoot tissue taken approximately 20 cm above the soil surface</tissue>
    </source>
</reference>
<feature type="region of interest" description="Disordered" evidence="1">
    <location>
        <begin position="1"/>
        <end position="38"/>
    </location>
</feature>
<sequence length="38" mass="4645">MRQRRGTGRQRPRSSARSRHGRGRVRPWRQEMAMALRR</sequence>
<dbReference type="EMBL" id="GBRH01268392">
    <property type="protein sequence ID" value="JAD29503.1"/>
    <property type="molecule type" value="Transcribed_RNA"/>
</dbReference>
<feature type="compositionally biased region" description="Basic residues" evidence="1">
    <location>
        <begin position="1"/>
        <end position="27"/>
    </location>
</feature>
<name>A0A0A8YVQ6_ARUDO</name>
<organism evidence="2">
    <name type="scientific">Arundo donax</name>
    <name type="common">Giant reed</name>
    <name type="synonym">Donax arundinaceus</name>
    <dbReference type="NCBI Taxonomy" id="35708"/>
    <lineage>
        <taxon>Eukaryota</taxon>
        <taxon>Viridiplantae</taxon>
        <taxon>Streptophyta</taxon>
        <taxon>Embryophyta</taxon>
        <taxon>Tracheophyta</taxon>
        <taxon>Spermatophyta</taxon>
        <taxon>Magnoliopsida</taxon>
        <taxon>Liliopsida</taxon>
        <taxon>Poales</taxon>
        <taxon>Poaceae</taxon>
        <taxon>PACMAD clade</taxon>
        <taxon>Arundinoideae</taxon>
        <taxon>Arundineae</taxon>
        <taxon>Arundo</taxon>
    </lineage>
</organism>
<protein>
    <submittedName>
        <fullName evidence="2">Uncharacterized protein</fullName>
    </submittedName>
</protein>
<reference evidence="2" key="1">
    <citation type="submission" date="2014-09" db="EMBL/GenBank/DDBJ databases">
        <authorList>
            <person name="Magalhaes I.L.F."/>
            <person name="Oliveira U."/>
            <person name="Santos F.R."/>
            <person name="Vidigal T.H.D.A."/>
            <person name="Brescovit A.D."/>
            <person name="Santos A.J."/>
        </authorList>
    </citation>
    <scope>NUCLEOTIDE SEQUENCE</scope>
    <source>
        <tissue evidence="2">Shoot tissue taken approximately 20 cm above the soil surface</tissue>
    </source>
</reference>
<accession>A0A0A8YVQ6</accession>
<dbReference type="AlphaFoldDB" id="A0A0A8YVQ6"/>
<proteinExistence type="predicted"/>
<evidence type="ECO:0000313" key="2">
    <source>
        <dbReference type="EMBL" id="JAD29503.1"/>
    </source>
</evidence>
<evidence type="ECO:0000256" key="1">
    <source>
        <dbReference type="SAM" id="MobiDB-lite"/>
    </source>
</evidence>